<dbReference type="RefSeq" id="WP_216065296.1">
    <property type="nucleotide sequence ID" value="NZ_JAHKPP010000040.1"/>
</dbReference>
<dbReference type="PANTHER" id="PTHR43280">
    <property type="entry name" value="ARAC-FAMILY TRANSCRIPTIONAL REGULATOR"/>
    <property type="match status" value="1"/>
</dbReference>
<dbReference type="PROSITE" id="PS00041">
    <property type="entry name" value="HTH_ARAC_FAMILY_1"/>
    <property type="match status" value="1"/>
</dbReference>
<dbReference type="GO" id="GO:0043565">
    <property type="term" value="F:sequence-specific DNA binding"/>
    <property type="evidence" value="ECO:0007669"/>
    <property type="project" value="InterPro"/>
</dbReference>
<dbReference type="PANTHER" id="PTHR43280:SF28">
    <property type="entry name" value="HTH-TYPE TRANSCRIPTIONAL ACTIVATOR RHAS"/>
    <property type="match status" value="1"/>
</dbReference>
<keyword evidence="2" id="KW-0238">DNA-binding</keyword>
<accession>A0AAW7X7D0</accession>
<keyword evidence="3" id="KW-0804">Transcription</keyword>
<dbReference type="EMBL" id="JAUOPB010000011">
    <property type="protein sequence ID" value="MDO6423765.1"/>
    <property type="molecule type" value="Genomic_DNA"/>
</dbReference>
<dbReference type="InterPro" id="IPR018060">
    <property type="entry name" value="HTH_AraC"/>
</dbReference>
<evidence type="ECO:0000313" key="6">
    <source>
        <dbReference type="Proteomes" id="UP001169760"/>
    </source>
</evidence>
<keyword evidence="1" id="KW-0805">Transcription regulation</keyword>
<proteinExistence type="predicted"/>
<protein>
    <submittedName>
        <fullName evidence="5">AraC family transcriptional regulator</fullName>
    </submittedName>
</protein>
<dbReference type="GO" id="GO:0003700">
    <property type="term" value="F:DNA-binding transcription factor activity"/>
    <property type="evidence" value="ECO:0007669"/>
    <property type="project" value="InterPro"/>
</dbReference>
<dbReference type="Proteomes" id="UP001169760">
    <property type="component" value="Unassembled WGS sequence"/>
</dbReference>
<evidence type="ECO:0000256" key="2">
    <source>
        <dbReference type="ARBA" id="ARBA00023125"/>
    </source>
</evidence>
<feature type="domain" description="HTH araC/xylS-type" evidence="4">
    <location>
        <begin position="11"/>
        <end position="109"/>
    </location>
</feature>
<dbReference type="Pfam" id="PF12833">
    <property type="entry name" value="HTH_18"/>
    <property type="match status" value="1"/>
</dbReference>
<dbReference type="AlphaFoldDB" id="A0AAW7X7D0"/>
<reference evidence="5" key="1">
    <citation type="submission" date="2023-07" db="EMBL/GenBank/DDBJ databases">
        <title>Genome content predicts the carbon catabolic preferences of heterotrophic bacteria.</title>
        <authorList>
            <person name="Gralka M."/>
        </authorList>
    </citation>
    <scope>NUCLEOTIDE SEQUENCE</scope>
    <source>
        <strain evidence="5">I3M17_2</strain>
    </source>
</reference>
<dbReference type="InterPro" id="IPR018062">
    <property type="entry name" value="HTH_AraC-typ_CS"/>
</dbReference>
<dbReference type="PROSITE" id="PS01124">
    <property type="entry name" value="HTH_ARAC_FAMILY_2"/>
    <property type="match status" value="1"/>
</dbReference>
<evidence type="ECO:0000313" key="5">
    <source>
        <dbReference type="EMBL" id="MDO6423765.1"/>
    </source>
</evidence>
<name>A0AAW7X7D0_9GAMM</name>
<dbReference type="SMART" id="SM00342">
    <property type="entry name" value="HTH_ARAC"/>
    <property type="match status" value="1"/>
</dbReference>
<sequence>MVANNKFKRLCSGREYIADSYLEPFSLTDAAKNSFMSPFHFSRAFKETYGETPNEFLIRLRIEKAKKMLITENYSVSEVCERVGYTSLGSFSSLFVKHVGLPPTSYRRTLWKLSSEPFRYPSQVIPACYAFRFLNKPVNLAISEK</sequence>
<evidence type="ECO:0000256" key="1">
    <source>
        <dbReference type="ARBA" id="ARBA00023015"/>
    </source>
</evidence>
<comment type="caution">
    <text evidence="5">The sequence shown here is derived from an EMBL/GenBank/DDBJ whole genome shotgun (WGS) entry which is preliminary data.</text>
</comment>
<gene>
    <name evidence="5" type="ORF">Q4521_14880</name>
</gene>
<evidence type="ECO:0000259" key="4">
    <source>
        <dbReference type="PROSITE" id="PS01124"/>
    </source>
</evidence>
<evidence type="ECO:0000256" key="3">
    <source>
        <dbReference type="ARBA" id="ARBA00023163"/>
    </source>
</evidence>
<organism evidence="5 6">
    <name type="scientific">Saccharophagus degradans</name>
    <dbReference type="NCBI Taxonomy" id="86304"/>
    <lineage>
        <taxon>Bacteria</taxon>
        <taxon>Pseudomonadati</taxon>
        <taxon>Pseudomonadota</taxon>
        <taxon>Gammaproteobacteria</taxon>
        <taxon>Cellvibrionales</taxon>
        <taxon>Cellvibrionaceae</taxon>
        <taxon>Saccharophagus</taxon>
    </lineage>
</organism>